<dbReference type="OrthoDB" id="8629413at2"/>
<name>A0A157PMD3_9BORD</name>
<dbReference type="Proteomes" id="UP000077037">
    <property type="component" value="Unassembled WGS sequence"/>
</dbReference>
<feature type="domain" description="Aminoglycoside phosphotransferase" evidence="1">
    <location>
        <begin position="26"/>
        <end position="273"/>
    </location>
</feature>
<evidence type="ECO:0000313" key="3">
    <source>
        <dbReference type="Proteomes" id="UP000077037"/>
    </source>
</evidence>
<keyword evidence="2" id="KW-0808">Transferase</keyword>
<dbReference type="GO" id="GO:0016740">
    <property type="term" value="F:transferase activity"/>
    <property type="evidence" value="ECO:0007669"/>
    <property type="project" value="UniProtKB-KW"/>
</dbReference>
<dbReference type="SUPFAM" id="SSF56112">
    <property type="entry name" value="Protein kinase-like (PK-like)"/>
    <property type="match status" value="1"/>
</dbReference>
<gene>
    <name evidence="2" type="ORF">SAMEA1982600_02815</name>
</gene>
<dbReference type="InterPro" id="IPR002575">
    <property type="entry name" value="Aminoglycoside_PTrfase"/>
</dbReference>
<dbReference type="EMBL" id="FKBS01000014">
    <property type="protein sequence ID" value="SAI34504.1"/>
    <property type="molecule type" value="Genomic_DNA"/>
</dbReference>
<dbReference type="Gene3D" id="3.90.1200.10">
    <property type="match status" value="1"/>
</dbReference>
<dbReference type="Pfam" id="PF01636">
    <property type="entry name" value="APH"/>
    <property type="match status" value="1"/>
</dbReference>
<reference evidence="2 3" key="1">
    <citation type="submission" date="2016-03" db="EMBL/GenBank/DDBJ databases">
        <authorList>
            <consortium name="Pathogen Informatics"/>
        </authorList>
    </citation>
    <scope>NUCLEOTIDE SEQUENCE [LARGE SCALE GENOMIC DNA]</scope>
    <source>
        <strain evidence="2 3">NCTC13364</strain>
    </source>
</reference>
<evidence type="ECO:0000313" key="2">
    <source>
        <dbReference type="EMBL" id="SAI34504.1"/>
    </source>
</evidence>
<proteinExistence type="predicted"/>
<dbReference type="InterPro" id="IPR011009">
    <property type="entry name" value="Kinase-like_dom_sf"/>
</dbReference>
<organism evidence="2 3">
    <name type="scientific">Bordetella ansorpii</name>
    <dbReference type="NCBI Taxonomy" id="288768"/>
    <lineage>
        <taxon>Bacteria</taxon>
        <taxon>Pseudomonadati</taxon>
        <taxon>Pseudomonadota</taxon>
        <taxon>Betaproteobacteria</taxon>
        <taxon>Burkholderiales</taxon>
        <taxon>Alcaligenaceae</taxon>
        <taxon>Bordetella</taxon>
    </lineage>
</organism>
<protein>
    <submittedName>
        <fullName evidence="2">Phosphotransferase enzyme family</fullName>
    </submittedName>
</protein>
<evidence type="ECO:0000259" key="1">
    <source>
        <dbReference type="Pfam" id="PF01636"/>
    </source>
</evidence>
<dbReference type="AlphaFoldDB" id="A0A157PMD3"/>
<sequence>MEDSPVQPEALTALCRAYGLKQNGLARRISERVWRVPTSAGEVAAKLYRAGQDDRAAREAALLTHFNAHADPRFRVQSLLRTTCGDAVWTSGDGSAAMLTRWNGGQSRTYDTFTPEEWAALGASLAALHTCLDTLDRLPMQDTLLSRLQALDADALRQELADAPALAPPGADAARLRQYTETCLRLLDAHHAGSLAAFPTDDPQRPIHNDYNQFNYLFGDALPPLVLDWEASIGAPREYELVRCLNHLPLEAAQLARTFVHAYLRVRPLHPERMAWAVDAACLQHAGKRWMLRGWLADPPRFGTLLQGALRMVSMMDGARGQLIDFYGRCLDAPH</sequence>
<dbReference type="RefSeq" id="WP_066413241.1">
    <property type="nucleotide sequence ID" value="NZ_FKBS01000014.1"/>
</dbReference>
<accession>A0A157PMD3</accession>